<dbReference type="Gene3D" id="3.40.50.720">
    <property type="entry name" value="NAD(P)-binding Rossmann-like Domain"/>
    <property type="match status" value="2"/>
</dbReference>
<dbReference type="PIRSF" id="PIRSF000124">
    <property type="entry name" value="UDPglc_GDPman_dh"/>
    <property type="match status" value="1"/>
</dbReference>
<keyword evidence="8" id="KW-0732">Signal</keyword>
<dbReference type="Pfam" id="PF03720">
    <property type="entry name" value="UDPG_MGDP_dh_C"/>
    <property type="match status" value="1"/>
</dbReference>
<dbReference type="EC" id="1.1.1.22" evidence="3 7"/>
<evidence type="ECO:0000313" key="10">
    <source>
        <dbReference type="EMBL" id="MDM7830579.1"/>
    </source>
</evidence>
<dbReference type="RefSeq" id="WP_289445664.1">
    <property type="nucleotide sequence ID" value="NZ_JAUCGR010000001.1"/>
</dbReference>
<dbReference type="SUPFAM" id="SSF52413">
    <property type="entry name" value="UDP-glucose/GDP-mannose dehydrogenase C-terminal domain"/>
    <property type="match status" value="1"/>
</dbReference>
<dbReference type="InterPro" id="IPR008927">
    <property type="entry name" value="6-PGluconate_DH-like_C_sf"/>
</dbReference>
<proteinExistence type="inferred from homology"/>
<dbReference type="SUPFAM" id="SSF48179">
    <property type="entry name" value="6-phosphogluconate dehydrogenase C-terminal domain-like"/>
    <property type="match status" value="1"/>
</dbReference>
<dbReference type="EMBL" id="JAUCGR010000001">
    <property type="protein sequence ID" value="MDM7830579.1"/>
    <property type="molecule type" value="Genomic_DNA"/>
</dbReference>
<dbReference type="InterPro" id="IPR014027">
    <property type="entry name" value="UDP-Glc/GDP-Man_DH_C"/>
</dbReference>
<evidence type="ECO:0000256" key="7">
    <source>
        <dbReference type="PIRNR" id="PIRNR000124"/>
    </source>
</evidence>
<accession>A0ABT7S4L9</accession>
<evidence type="ECO:0000256" key="4">
    <source>
        <dbReference type="ARBA" id="ARBA00023002"/>
    </source>
</evidence>
<organism evidence="10 11">
    <name type="scientific">Cellulomonas edaphi</name>
    <dbReference type="NCBI Taxonomy" id="3053468"/>
    <lineage>
        <taxon>Bacteria</taxon>
        <taxon>Bacillati</taxon>
        <taxon>Actinomycetota</taxon>
        <taxon>Actinomycetes</taxon>
        <taxon>Micrococcales</taxon>
        <taxon>Cellulomonadaceae</taxon>
        <taxon>Cellulomonas</taxon>
    </lineage>
</organism>
<evidence type="ECO:0000256" key="2">
    <source>
        <dbReference type="ARBA" id="ARBA00006601"/>
    </source>
</evidence>
<dbReference type="PANTHER" id="PTHR43750">
    <property type="entry name" value="UDP-GLUCOSE 6-DEHYDROGENASE TUAD"/>
    <property type="match status" value="1"/>
</dbReference>
<comment type="catalytic activity">
    <reaction evidence="6 7">
        <text>UDP-alpha-D-glucose + 2 NAD(+) + H2O = UDP-alpha-D-glucuronate + 2 NADH + 3 H(+)</text>
        <dbReference type="Rhea" id="RHEA:23596"/>
        <dbReference type="ChEBI" id="CHEBI:15377"/>
        <dbReference type="ChEBI" id="CHEBI:15378"/>
        <dbReference type="ChEBI" id="CHEBI:57540"/>
        <dbReference type="ChEBI" id="CHEBI:57945"/>
        <dbReference type="ChEBI" id="CHEBI:58052"/>
        <dbReference type="ChEBI" id="CHEBI:58885"/>
        <dbReference type="EC" id="1.1.1.22"/>
    </reaction>
</comment>
<dbReference type="Pfam" id="PF03721">
    <property type="entry name" value="UDPG_MGDP_dh_N"/>
    <property type="match status" value="1"/>
</dbReference>
<evidence type="ECO:0000259" key="9">
    <source>
        <dbReference type="SMART" id="SM00984"/>
    </source>
</evidence>
<comment type="caution">
    <text evidence="10">The sequence shown here is derived from an EMBL/GenBank/DDBJ whole genome shotgun (WGS) entry which is preliminary data.</text>
</comment>
<keyword evidence="4 7" id="KW-0560">Oxidoreductase</keyword>
<comment type="similarity">
    <text evidence="2 7">Belongs to the UDP-glucose/GDP-mannose dehydrogenase family.</text>
</comment>
<keyword evidence="11" id="KW-1185">Reference proteome</keyword>
<protein>
    <recommendedName>
        <fullName evidence="3 7">UDP-glucose 6-dehydrogenase</fullName>
        <ecNumber evidence="3 7">1.1.1.22</ecNumber>
    </recommendedName>
</protein>
<evidence type="ECO:0000256" key="6">
    <source>
        <dbReference type="ARBA" id="ARBA00047473"/>
    </source>
</evidence>
<gene>
    <name evidence="10" type="ORF">QRT05_04480</name>
</gene>
<evidence type="ECO:0000256" key="8">
    <source>
        <dbReference type="SAM" id="SignalP"/>
    </source>
</evidence>
<dbReference type="SUPFAM" id="SSF51735">
    <property type="entry name" value="NAD(P)-binding Rossmann-fold domains"/>
    <property type="match status" value="1"/>
</dbReference>
<comment type="pathway">
    <text evidence="1">Nucleotide-sugar biosynthesis; UDP-alpha-D-glucuronate biosynthesis; UDP-alpha-D-glucuronate from UDP-alpha-D-glucose: step 1/1.</text>
</comment>
<dbReference type="PIRSF" id="PIRSF500134">
    <property type="entry name" value="UDPglc_DH_bac"/>
    <property type="match status" value="1"/>
</dbReference>
<dbReference type="InterPro" id="IPR014026">
    <property type="entry name" value="UDP-Glc/GDP-Man_DH_dimer"/>
</dbReference>
<dbReference type="InterPro" id="IPR036291">
    <property type="entry name" value="NAD(P)-bd_dom_sf"/>
</dbReference>
<feature type="domain" description="UDP-glucose/GDP-mannose dehydrogenase C-terminal" evidence="9">
    <location>
        <begin position="323"/>
        <end position="424"/>
    </location>
</feature>
<dbReference type="GO" id="GO:0016491">
    <property type="term" value="F:oxidoreductase activity"/>
    <property type="evidence" value="ECO:0007669"/>
    <property type="project" value="UniProtKB-KW"/>
</dbReference>
<feature type="chain" id="PRO_5046941957" description="UDP-glucose 6-dehydrogenase" evidence="8">
    <location>
        <begin position="21"/>
        <end position="440"/>
    </location>
</feature>
<evidence type="ECO:0000313" key="11">
    <source>
        <dbReference type="Proteomes" id="UP001321453"/>
    </source>
</evidence>
<evidence type="ECO:0000256" key="3">
    <source>
        <dbReference type="ARBA" id="ARBA00012954"/>
    </source>
</evidence>
<feature type="signal peptide" evidence="8">
    <location>
        <begin position="1"/>
        <end position="20"/>
    </location>
</feature>
<sequence length="440" mass="46625">MRISVIGCGYLGAVHAAAMAALGHEVVGIDVDAAKVEALQAARAPFFEPGLPELLAEASATGRLSFSADMAQAAGASVHFLCVGTPQKRGEFRADLTYVETAFAELLPHVRPGDLVVGKSTVPVGTAEDLAERLVGTGAHLVWNPEFLREGFAVQDTLHPDRLVYGVESADGEPTEDGAHARKVLDEVYATPLSEGIPLVVTDYATAQLVKVAANSFLATKISFINAMAELCEATGADVTSLADAIGYDARIGRRFLNAGLGFGGGCLPKDIRAFMARAGELGVSDALGFLKEVDSVNMRRRVRVVDLAREVCDGSIVGRRVAVLGAAFKPNSDDVRDSPALSVAAQMQLQGAEVTVTDPEAITNAAAKWPDLRFAPTALEAARGADVVLLATEWDEYRSIDPDALAEVVAHRRILDGRNVLDPGRWRAAGWTYRALGRP</sequence>
<dbReference type="SMART" id="SM00984">
    <property type="entry name" value="UDPG_MGDP_dh_C"/>
    <property type="match status" value="1"/>
</dbReference>
<keyword evidence="5 7" id="KW-0520">NAD</keyword>
<dbReference type="Proteomes" id="UP001321453">
    <property type="component" value="Unassembled WGS sequence"/>
</dbReference>
<dbReference type="NCBIfam" id="TIGR03026">
    <property type="entry name" value="NDP-sugDHase"/>
    <property type="match status" value="1"/>
</dbReference>
<reference evidence="10 11" key="1">
    <citation type="submission" date="2023-06" db="EMBL/GenBank/DDBJ databases">
        <title>Cellulomonas sp. MW9 Whole genome sequence.</title>
        <authorList>
            <person name="Park S."/>
        </authorList>
    </citation>
    <scope>NUCLEOTIDE SEQUENCE [LARGE SCALE GENOMIC DNA]</scope>
    <source>
        <strain evidence="10 11">MW9</strain>
    </source>
</reference>
<dbReference type="Pfam" id="PF00984">
    <property type="entry name" value="UDPG_MGDP_dh"/>
    <property type="match status" value="1"/>
</dbReference>
<dbReference type="InterPro" id="IPR017476">
    <property type="entry name" value="UDP-Glc/GDP-Man"/>
</dbReference>
<dbReference type="InterPro" id="IPR001732">
    <property type="entry name" value="UDP-Glc/GDP-Man_DH_N"/>
</dbReference>
<evidence type="ECO:0000256" key="1">
    <source>
        <dbReference type="ARBA" id="ARBA00004701"/>
    </source>
</evidence>
<evidence type="ECO:0000256" key="5">
    <source>
        <dbReference type="ARBA" id="ARBA00023027"/>
    </source>
</evidence>
<dbReference type="PANTHER" id="PTHR43750:SF3">
    <property type="entry name" value="UDP-GLUCOSE 6-DEHYDROGENASE TUAD"/>
    <property type="match status" value="1"/>
</dbReference>
<dbReference type="Gene3D" id="1.20.5.100">
    <property type="entry name" value="Cytochrome c1, transmembrane anchor, C-terminal"/>
    <property type="match status" value="1"/>
</dbReference>
<name>A0ABT7S4L9_9CELL</name>
<dbReference type="InterPro" id="IPR028357">
    <property type="entry name" value="UDPglc_DH_bac"/>
</dbReference>
<dbReference type="InterPro" id="IPR036220">
    <property type="entry name" value="UDP-Glc/GDP-Man_DH_C_sf"/>
</dbReference>